<name>Q1GSL9_SPHAL</name>
<keyword evidence="3" id="KW-1185">Reference proteome</keyword>
<dbReference type="PANTHER" id="PTHR41252">
    <property type="entry name" value="BLR2505 PROTEIN"/>
    <property type="match status" value="1"/>
</dbReference>
<proteinExistence type="predicted"/>
<dbReference type="PANTHER" id="PTHR41252:SF1">
    <property type="entry name" value="BLR2505 PROTEIN"/>
    <property type="match status" value="1"/>
</dbReference>
<dbReference type="OrthoDB" id="1450423at2"/>
<dbReference type="Pfam" id="PF12680">
    <property type="entry name" value="SnoaL_2"/>
    <property type="match status" value="1"/>
</dbReference>
<dbReference type="eggNOG" id="COG3631">
    <property type="taxonomic scope" value="Bacteria"/>
</dbReference>
<dbReference type="Gene3D" id="3.10.450.50">
    <property type="match status" value="1"/>
</dbReference>
<dbReference type="RefSeq" id="WP_011541933.1">
    <property type="nucleotide sequence ID" value="NC_008048.1"/>
</dbReference>
<dbReference type="HOGENOM" id="CLU_107220_1_2_5"/>
<gene>
    <name evidence="2" type="ordered locus">Sala_1640</name>
</gene>
<dbReference type="AlphaFoldDB" id="Q1GSL9"/>
<dbReference type="KEGG" id="sal:Sala_1640"/>
<evidence type="ECO:0000313" key="2">
    <source>
        <dbReference type="EMBL" id="ABF53353.1"/>
    </source>
</evidence>
<organism evidence="2 3">
    <name type="scientific">Sphingopyxis alaskensis (strain DSM 13593 / LMG 18877 / RB2256)</name>
    <name type="common">Sphingomonas alaskensis</name>
    <dbReference type="NCBI Taxonomy" id="317655"/>
    <lineage>
        <taxon>Bacteria</taxon>
        <taxon>Pseudomonadati</taxon>
        <taxon>Pseudomonadota</taxon>
        <taxon>Alphaproteobacteria</taxon>
        <taxon>Sphingomonadales</taxon>
        <taxon>Sphingomonadaceae</taxon>
        <taxon>Sphingopyxis</taxon>
    </lineage>
</organism>
<protein>
    <recommendedName>
        <fullName evidence="1">SnoaL-like domain-containing protein</fullName>
    </recommendedName>
</protein>
<evidence type="ECO:0000313" key="3">
    <source>
        <dbReference type="Proteomes" id="UP000006578"/>
    </source>
</evidence>
<dbReference type="InterPro" id="IPR032710">
    <property type="entry name" value="NTF2-like_dom_sf"/>
</dbReference>
<sequence length="138" mass="15315">MDTAAKNRAVLQHAFAETAKGNGRPFVEMMADDVVWTIIGTTSWSRRYSGKQAVIRDLPGPLAANFDGPNIVTAERFIVEGDLAVVEGRNHSTTRRGEAYANRYSWTFRFHTGKVAEITEYTDTDLIARVLDPLPAQS</sequence>
<dbReference type="EMBL" id="CP000356">
    <property type="protein sequence ID" value="ABF53353.1"/>
    <property type="molecule type" value="Genomic_DNA"/>
</dbReference>
<dbReference type="SUPFAM" id="SSF54427">
    <property type="entry name" value="NTF2-like"/>
    <property type="match status" value="1"/>
</dbReference>
<evidence type="ECO:0000259" key="1">
    <source>
        <dbReference type="Pfam" id="PF12680"/>
    </source>
</evidence>
<accession>Q1GSL9</accession>
<reference evidence="2 3" key="1">
    <citation type="journal article" date="2009" name="Proc. Natl. Acad. Sci. U.S.A.">
        <title>The genomic basis of trophic strategy in marine bacteria.</title>
        <authorList>
            <person name="Lauro F.M."/>
            <person name="McDougald D."/>
            <person name="Thomas T."/>
            <person name="Williams T.J."/>
            <person name="Egan S."/>
            <person name="Rice S."/>
            <person name="DeMaere M.Z."/>
            <person name="Ting L."/>
            <person name="Ertan H."/>
            <person name="Johnson J."/>
            <person name="Ferriera S."/>
            <person name="Lapidus A."/>
            <person name="Anderson I."/>
            <person name="Kyrpides N."/>
            <person name="Munk A.C."/>
            <person name="Detter C."/>
            <person name="Han C.S."/>
            <person name="Brown M.V."/>
            <person name="Robb F.T."/>
            <person name="Kjelleberg S."/>
            <person name="Cavicchioli R."/>
        </authorList>
    </citation>
    <scope>NUCLEOTIDE SEQUENCE [LARGE SCALE GENOMIC DNA]</scope>
    <source>
        <strain evidence="3">DSM 13593 / LMG 18877 / RB2256</strain>
    </source>
</reference>
<dbReference type="Proteomes" id="UP000006578">
    <property type="component" value="Chromosome"/>
</dbReference>
<feature type="domain" description="SnoaL-like" evidence="1">
    <location>
        <begin position="14"/>
        <end position="118"/>
    </location>
</feature>
<dbReference type="InterPro" id="IPR037401">
    <property type="entry name" value="SnoaL-like"/>
</dbReference>